<sequence>MPAGGRISYQASIEYKGHWAGKVLNRAARYSEHLRAKCRACSVQAQQGGAKKPSLTDAKLASWISWRKVLETCPAHYLSRPDVGYPGLKAQPCSTKVKISELDLARSSHLSEDACRSEYHPMVGRLGGAFAGVLVAATIPAYSLAAPFQYSGLCEASGAAALDATHFAVASDESNTVRIYKRGVPDPVGKVNFEDFIGADKSDLEGAAAVEGRLYWISSHSFNKAGEDKPKRKRFIATDITAGSAGPTLAGAGVSRGDLRNALAIAADVQRSEVNIEGLAAAENGALLVGFRSPQKNGDAIVVEFSNPSEVVNSGETAAKFGTVWTLQLRGLGIRSIELIPGSPQTYLIAAGPAADSQEFALYRWSPSSTVPLAKLDSSSLAGMRPEALFVIPGTSVIQVLSDDGSDECSDESTPERDRHFRSVDIEID</sequence>
<gene>
    <name evidence="3" type="ORF">BQ8794_320103</name>
</gene>
<feature type="region of interest" description="Disordered" evidence="1">
    <location>
        <begin position="402"/>
        <end position="429"/>
    </location>
</feature>
<keyword evidence="4" id="KW-1185">Reference proteome</keyword>
<proteinExistence type="predicted"/>
<evidence type="ECO:0000259" key="2">
    <source>
        <dbReference type="Pfam" id="PF12275"/>
    </source>
</evidence>
<organism evidence="3 4">
    <name type="scientific">Mesorhizobium prunaredense</name>
    <dbReference type="NCBI Taxonomy" id="1631249"/>
    <lineage>
        <taxon>Bacteria</taxon>
        <taxon>Pseudomonadati</taxon>
        <taxon>Pseudomonadota</taxon>
        <taxon>Alphaproteobacteria</taxon>
        <taxon>Hyphomicrobiales</taxon>
        <taxon>Phyllobacteriaceae</taxon>
        <taxon>Mesorhizobium</taxon>
    </lineage>
</organism>
<reference evidence="4" key="1">
    <citation type="submission" date="2017-01" db="EMBL/GenBank/DDBJ databases">
        <authorList>
            <person name="Brunel B."/>
        </authorList>
    </citation>
    <scope>NUCLEOTIDE SEQUENCE [LARGE SCALE GENOMIC DNA]</scope>
</reference>
<dbReference type="EMBL" id="FTPD01000026">
    <property type="protein sequence ID" value="SIT57281.1"/>
    <property type="molecule type" value="Genomic_DNA"/>
</dbReference>
<protein>
    <recommendedName>
        <fullName evidence="2">DUF3616 domain-containing protein</fullName>
    </recommendedName>
</protein>
<evidence type="ECO:0000313" key="4">
    <source>
        <dbReference type="Proteomes" id="UP000188388"/>
    </source>
</evidence>
<evidence type="ECO:0000256" key="1">
    <source>
        <dbReference type="SAM" id="MobiDB-lite"/>
    </source>
</evidence>
<name>A0A1R3VFW9_9HYPH</name>
<evidence type="ECO:0000313" key="3">
    <source>
        <dbReference type="EMBL" id="SIT57281.1"/>
    </source>
</evidence>
<dbReference type="AlphaFoldDB" id="A0A1R3VFW9"/>
<feature type="compositionally biased region" description="Acidic residues" evidence="1">
    <location>
        <begin position="404"/>
        <end position="413"/>
    </location>
</feature>
<dbReference type="Pfam" id="PF12275">
    <property type="entry name" value="DUF3616"/>
    <property type="match status" value="1"/>
</dbReference>
<dbReference type="STRING" id="1631249.BQ8794_320103"/>
<dbReference type="InterPro" id="IPR022060">
    <property type="entry name" value="DUF3616"/>
</dbReference>
<dbReference type="Proteomes" id="UP000188388">
    <property type="component" value="Unassembled WGS sequence"/>
</dbReference>
<feature type="domain" description="DUF3616" evidence="2">
    <location>
        <begin position="274"/>
        <end position="371"/>
    </location>
</feature>
<accession>A0A1R3VFW9</accession>
<feature type="compositionally biased region" description="Basic and acidic residues" evidence="1">
    <location>
        <begin position="414"/>
        <end position="429"/>
    </location>
</feature>